<evidence type="ECO:0000313" key="7">
    <source>
        <dbReference type="EMBL" id="MDV6264615.1"/>
    </source>
</evidence>
<evidence type="ECO:0000259" key="6">
    <source>
        <dbReference type="PROSITE" id="PS50921"/>
    </source>
</evidence>
<dbReference type="PROSITE" id="PS50921">
    <property type="entry name" value="ANTAR"/>
    <property type="match status" value="1"/>
</dbReference>
<evidence type="ECO:0000313" key="8">
    <source>
        <dbReference type="Proteomes" id="UP001185755"/>
    </source>
</evidence>
<dbReference type="SMART" id="SM01012">
    <property type="entry name" value="ANTAR"/>
    <property type="match status" value="1"/>
</dbReference>
<feature type="domain" description="ANTAR" evidence="6">
    <location>
        <begin position="183"/>
        <end position="244"/>
    </location>
</feature>
<dbReference type="SMART" id="SM00065">
    <property type="entry name" value="GAF"/>
    <property type="match status" value="1"/>
</dbReference>
<reference evidence="7 8" key="1">
    <citation type="submission" date="2023-10" db="EMBL/GenBank/DDBJ databases">
        <title>Development of a sustainable strategy for remediation of hydrocarbon-contaminated territories based on the waste exchange concept.</title>
        <authorList>
            <person name="Krivoruchko A."/>
        </authorList>
    </citation>
    <scope>NUCLEOTIDE SEQUENCE [LARGE SCALE GENOMIC DNA]</scope>
    <source>
        <strain evidence="7 8">IEGM 1323</strain>
    </source>
</reference>
<protein>
    <submittedName>
        <fullName evidence="7">GAF and ANTAR domain-containing protein</fullName>
    </submittedName>
</protein>
<evidence type="ECO:0000256" key="4">
    <source>
        <dbReference type="ARBA" id="ARBA00023163"/>
    </source>
</evidence>
<dbReference type="Gene3D" id="3.30.450.40">
    <property type="match status" value="1"/>
</dbReference>
<dbReference type="InterPro" id="IPR012074">
    <property type="entry name" value="GAF_ANTAR"/>
</dbReference>
<dbReference type="Gene3D" id="1.10.10.10">
    <property type="entry name" value="Winged helix-like DNA-binding domain superfamily/Winged helix DNA-binding domain"/>
    <property type="match status" value="1"/>
</dbReference>
<keyword evidence="4" id="KW-0804">Transcription</keyword>
<sequence>MALDHADDVHTSTEAAEAEEVDDLRDSLTSLSQLAMNSLSLPQMLTHIAEFAVKAIPGAIGAGLTLEHGDRRDTIVATDDFVVEVDTIQYSLGEGPCITAAAEGRTVRSGSLGGDVHWPRFGPRVGRLGVHSALSLPLFAGNGTLGAINVYAHAKNAFDDRAVHLGELFAVPAAVSVENARTLANALLLTHQLETALTNRKVIDHAIGIIVSRSGCTSTEAFGRLRAMSQRDGIKLTAVAHSIFDDAQRRAQSRRTGR</sequence>
<dbReference type="EMBL" id="JAWLJX010000016">
    <property type="protein sequence ID" value="MDV6264615.1"/>
    <property type="molecule type" value="Genomic_DNA"/>
</dbReference>
<dbReference type="Pfam" id="PF13185">
    <property type="entry name" value="GAF_2"/>
    <property type="match status" value="1"/>
</dbReference>
<keyword evidence="8" id="KW-1185">Reference proteome</keyword>
<feature type="region of interest" description="Disordered" evidence="5">
    <location>
        <begin position="1"/>
        <end position="22"/>
    </location>
</feature>
<dbReference type="InterPro" id="IPR011006">
    <property type="entry name" value="CheY-like_superfamily"/>
</dbReference>
<keyword evidence="1" id="KW-0808">Transferase</keyword>
<evidence type="ECO:0000256" key="1">
    <source>
        <dbReference type="ARBA" id="ARBA00022679"/>
    </source>
</evidence>
<feature type="compositionally biased region" description="Basic and acidic residues" evidence="5">
    <location>
        <begin position="1"/>
        <end position="11"/>
    </location>
</feature>
<dbReference type="InterPro" id="IPR003018">
    <property type="entry name" value="GAF"/>
</dbReference>
<accession>A0ABU4BKA9</accession>
<keyword evidence="3" id="KW-0805">Transcription regulation</keyword>
<dbReference type="InterPro" id="IPR036388">
    <property type="entry name" value="WH-like_DNA-bd_sf"/>
</dbReference>
<dbReference type="InterPro" id="IPR005561">
    <property type="entry name" value="ANTAR"/>
</dbReference>
<evidence type="ECO:0000256" key="2">
    <source>
        <dbReference type="ARBA" id="ARBA00022777"/>
    </source>
</evidence>
<dbReference type="Pfam" id="PF03861">
    <property type="entry name" value="ANTAR"/>
    <property type="match status" value="1"/>
</dbReference>
<name>A0ABU4BKA9_9NOCA</name>
<dbReference type="SUPFAM" id="SSF52172">
    <property type="entry name" value="CheY-like"/>
    <property type="match status" value="1"/>
</dbReference>
<comment type="caution">
    <text evidence="7">The sequence shown here is derived from an EMBL/GenBank/DDBJ whole genome shotgun (WGS) entry which is preliminary data.</text>
</comment>
<keyword evidence="2" id="KW-0418">Kinase</keyword>
<evidence type="ECO:0000256" key="5">
    <source>
        <dbReference type="SAM" id="MobiDB-lite"/>
    </source>
</evidence>
<proteinExistence type="predicted"/>
<dbReference type="PIRSF" id="PIRSF036625">
    <property type="entry name" value="GAF_ANTAR"/>
    <property type="match status" value="1"/>
</dbReference>
<dbReference type="Proteomes" id="UP001185755">
    <property type="component" value="Unassembled WGS sequence"/>
</dbReference>
<dbReference type="RefSeq" id="WP_317566642.1">
    <property type="nucleotide sequence ID" value="NZ_JAWLJX010000016.1"/>
</dbReference>
<evidence type="ECO:0000256" key="3">
    <source>
        <dbReference type="ARBA" id="ARBA00023015"/>
    </source>
</evidence>
<dbReference type="SUPFAM" id="SSF55781">
    <property type="entry name" value="GAF domain-like"/>
    <property type="match status" value="1"/>
</dbReference>
<gene>
    <name evidence="7" type="ORF">R3P96_25035</name>
</gene>
<dbReference type="InterPro" id="IPR029016">
    <property type="entry name" value="GAF-like_dom_sf"/>
</dbReference>
<organism evidence="7 8">
    <name type="scientific">Rhodococcoides yunnanense</name>
    <dbReference type="NCBI Taxonomy" id="278209"/>
    <lineage>
        <taxon>Bacteria</taxon>
        <taxon>Bacillati</taxon>
        <taxon>Actinomycetota</taxon>
        <taxon>Actinomycetes</taxon>
        <taxon>Mycobacteriales</taxon>
        <taxon>Nocardiaceae</taxon>
        <taxon>Rhodococcoides</taxon>
    </lineage>
</organism>